<dbReference type="EMBL" id="JABXBU010002230">
    <property type="protein sequence ID" value="KAF8767901.1"/>
    <property type="molecule type" value="Genomic_DNA"/>
</dbReference>
<organism evidence="2 3">
    <name type="scientific">Argiope bruennichi</name>
    <name type="common">Wasp spider</name>
    <name type="synonym">Aranea bruennichi</name>
    <dbReference type="NCBI Taxonomy" id="94029"/>
    <lineage>
        <taxon>Eukaryota</taxon>
        <taxon>Metazoa</taxon>
        <taxon>Ecdysozoa</taxon>
        <taxon>Arthropoda</taxon>
        <taxon>Chelicerata</taxon>
        <taxon>Arachnida</taxon>
        <taxon>Araneae</taxon>
        <taxon>Araneomorphae</taxon>
        <taxon>Entelegynae</taxon>
        <taxon>Araneoidea</taxon>
        <taxon>Araneidae</taxon>
        <taxon>Argiope</taxon>
    </lineage>
</organism>
<reference evidence="2" key="1">
    <citation type="journal article" date="2020" name="bioRxiv">
        <title>Chromosome-level reference genome of the European wasp spider Argiope bruennichi: a resource for studies on range expansion and evolutionary adaptation.</title>
        <authorList>
            <person name="Sheffer M.M."/>
            <person name="Hoppe A."/>
            <person name="Krehenwinkel H."/>
            <person name="Uhl G."/>
            <person name="Kuss A.W."/>
            <person name="Jensen L."/>
            <person name="Jensen C."/>
            <person name="Gillespie R.G."/>
            <person name="Hoff K.J."/>
            <person name="Prost S."/>
        </authorList>
    </citation>
    <scope>NUCLEOTIDE SEQUENCE</scope>
</reference>
<feature type="region of interest" description="Disordered" evidence="1">
    <location>
        <begin position="293"/>
        <end position="316"/>
    </location>
</feature>
<reference evidence="2" key="2">
    <citation type="submission" date="2020-06" db="EMBL/GenBank/DDBJ databases">
        <authorList>
            <person name="Sheffer M."/>
        </authorList>
    </citation>
    <scope>NUCLEOTIDE SEQUENCE</scope>
</reference>
<sequence>MSRQEKWKINRPIESKISQSFQKLCIPENKHMNVDEMEHMGANESINMNENELIYIYNGKQDMLKENAGMPSWNNHQQAVQNEMASIYHQRLNTRQAVYEPKVEKFSVWSAYKPILDQEVPMEVDEIASPNCQKEKTECNIFEGKRKTEAMQEDWNNHCQLVQNWESMDIDQNEIDWLQHSTRYIGKSLYEIEPEDFSVWKTYKPILDIEEPMEIDGVETAFPNTGLDVLESQNGSNYFWKSSKFDLEKGEPINTDNTRRVRDQNQNLNINQNIPDSKRGNINLWESSISDLESTEPMDVDKSEMGCSSFEKSNKQPNVRKYDNRKDYLNVEDECEFGIFESDKTSRDLNSPEYFLDYDFGNELLEDSDDVQEEGISDVEFEQWLTEYIKQLQENQEFQN</sequence>
<keyword evidence="3" id="KW-1185">Reference proteome</keyword>
<evidence type="ECO:0000313" key="3">
    <source>
        <dbReference type="Proteomes" id="UP000807504"/>
    </source>
</evidence>
<evidence type="ECO:0000313" key="2">
    <source>
        <dbReference type="EMBL" id="KAF8767901.1"/>
    </source>
</evidence>
<comment type="caution">
    <text evidence="2">The sequence shown here is derived from an EMBL/GenBank/DDBJ whole genome shotgun (WGS) entry which is preliminary data.</text>
</comment>
<evidence type="ECO:0000256" key="1">
    <source>
        <dbReference type="SAM" id="MobiDB-lite"/>
    </source>
</evidence>
<gene>
    <name evidence="2" type="ORF">HNY73_020781</name>
</gene>
<accession>A0A8T0EBT7</accession>
<name>A0A8T0EBT7_ARGBR</name>
<dbReference type="Proteomes" id="UP000807504">
    <property type="component" value="Unassembled WGS sequence"/>
</dbReference>
<proteinExistence type="predicted"/>
<dbReference type="AlphaFoldDB" id="A0A8T0EBT7"/>
<protein>
    <submittedName>
        <fullName evidence="2">Uncharacterized protein</fullName>
    </submittedName>
</protein>